<name>A0A024TK52_9STRA</name>
<gene>
    <name evidence="1" type="ORF">H310_12012</name>
</gene>
<accession>A0A024TK52</accession>
<sequence length="272" mass="29403">MAATSGDTHDMADMMKVYTEGMQAQFGAMLDKFRTSMEQSVGMSRMMNDMMEHLLLQSLHVRCEIKQSSGTCAPMLHLDVKNSGAIPIPVVCCAISIRRRFPEVSSDANDDPVLDFKTSPEDVDVGAHASAVIPLNLPTIDQYNGQIIVSCVSPGSGQRLQKTNDFSVYLVQQWSISPSFESVVDVPSSTKSALLDVARLRDVLQLSPADGIVLESQGHYVVLATSSPAFVLTVALVDSTTCHVQVSVAAAPQPSRWTPRDVVLELEALAHA</sequence>
<dbReference type="VEuPathDB" id="FungiDB:H310_12012"/>
<dbReference type="OrthoDB" id="79355at2759"/>
<proteinExistence type="predicted"/>
<reference evidence="1" key="1">
    <citation type="submission" date="2013-12" db="EMBL/GenBank/DDBJ databases">
        <title>The Genome Sequence of Aphanomyces invadans NJM9701.</title>
        <authorList>
            <consortium name="The Broad Institute Genomics Platform"/>
            <person name="Russ C."/>
            <person name="Tyler B."/>
            <person name="van West P."/>
            <person name="Dieguez-Uribeondo J."/>
            <person name="Young S.K."/>
            <person name="Zeng Q."/>
            <person name="Gargeya S."/>
            <person name="Fitzgerald M."/>
            <person name="Abouelleil A."/>
            <person name="Alvarado L."/>
            <person name="Chapman S.B."/>
            <person name="Gainer-Dewar J."/>
            <person name="Goldberg J."/>
            <person name="Griggs A."/>
            <person name="Gujja S."/>
            <person name="Hansen M."/>
            <person name="Howarth C."/>
            <person name="Imamovic A."/>
            <person name="Ireland A."/>
            <person name="Larimer J."/>
            <person name="McCowan C."/>
            <person name="Murphy C."/>
            <person name="Pearson M."/>
            <person name="Poon T.W."/>
            <person name="Priest M."/>
            <person name="Roberts A."/>
            <person name="Saif S."/>
            <person name="Shea T."/>
            <person name="Sykes S."/>
            <person name="Wortman J."/>
            <person name="Nusbaum C."/>
            <person name="Birren B."/>
        </authorList>
    </citation>
    <scope>NUCLEOTIDE SEQUENCE [LARGE SCALE GENOMIC DNA]</scope>
    <source>
        <strain evidence="1">NJM9701</strain>
    </source>
</reference>
<protein>
    <submittedName>
        <fullName evidence="1">Uncharacterized protein</fullName>
    </submittedName>
</protein>
<organism evidence="1">
    <name type="scientific">Aphanomyces invadans</name>
    <dbReference type="NCBI Taxonomy" id="157072"/>
    <lineage>
        <taxon>Eukaryota</taxon>
        <taxon>Sar</taxon>
        <taxon>Stramenopiles</taxon>
        <taxon>Oomycota</taxon>
        <taxon>Saprolegniomycetes</taxon>
        <taxon>Saprolegniales</taxon>
        <taxon>Verrucalvaceae</taxon>
        <taxon>Aphanomyces</taxon>
    </lineage>
</organism>
<dbReference type="AlphaFoldDB" id="A0A024TK52"/>
<dbReference type="GeneID" id="20089062"/>
<dbReference type="RefSeq" id="XP_008877136.1">
    <property type="nucleotide sequence ID" value="XM_008878914.1"/>
</dbReference>
<evidence type="ECO:0000313" key="1">
    <source>
        <dbReference type="EMBL" id="ETV94374.1"/>
    </source>
</evidence>
<dbReference type="eggNOG" id="ENOG502SFCZ">
    <property type="taxonomic scope" value="Eukaryota"/>
</dbReference>
<dbReference type="EMBL" id="KI913986">
    <property type="protein sequence ID" value="ETV94374.1"/>
    <property type="molecule type" value="Genomic_DNA"/>
</dbReference>